<evidence type="ECO:0000256" key="3">
    <source>
        <dbReference type="ARBA" id="ARBA00022723"/>
    </source>
</evidence>
<feature type="domain" description="RING-type" evidence="13">
    <location>
        <begin position="921"/>
        <end position="956"/>
    </location>
</feature>
<dbReference type="Gene3D" id="3.30.40.10">
    <property type="entry name" value="Zinc/RING finger domain, C3HC4 (zinc finger)"/>
    <property type="match status" value="1"/>
</dbReference>
<evidence type="ECO:0000256" key="5">
    <source>
        <dbReference type="ARBA" id="ARBA00022833"/>
    </source>
</evidence>
<comment type="subcellular location">
    <subcellularLocation>
        <location evidence="8">Endomembrane system</location>
        <topology evidence="8">Peripheral membrane protein</topology>
        <orientation evidence="8">Cytoplasmic side</orientation>
    </subcellularLocation>
    <subcellularLocation>
        <location evidence="9">Vacuole membrane</location>
        <topology evidence="9">Peripheral membrane protein</topology>
        <orientation evidence="9">Cytoplasmic side</orientation>
    </subcellularLocation>
</comment>
<dbReference type="AlphaFoldDB" id="A0A4Y7TZ77"/>
<dbReference type="OrthoDB" id="26184at2759"/>
<name>A0A4Y7TZ77_COPMI</name>
<dbReference type="GO" id="GO:0006886">
    <property type="term" value="P:intracellular protein transport"/>
    <property type="evidence" value="ECO:0007669"/>
    <property type="project" value="UniProtKB-UniRule"/>
</dbReference>
<keyword evidence="2 9" id="KW-0813">Transport</keyword>
<reference evidence="14 15" key="1">
    <citation type="journal article" date="2019" name="Nat. Ecol. Evol.">
        <title>Megaphylogeny resolves global patterns of mushroom evolution.</title>
        <authorList>
            <person name="Varga T."/>
            <person name="Krizsan K."/>
            <person name="Foldi C."/>
            <person name="Dima B."/>
            <person name="Sanchez-Garcia M."/>
            <person name="Sanchez-Ramirez S."/>
            <person name="Szollosi G.J."/>
            <person name="Szarkandi J.G."/>
            <person name="Papp V."/>
            <person name="Albert L."/>
            <person name="Andreopoulos W."/>
            <person name="Angelini C."/>
            <person name="Antonin V."/>
            <person name="Barry K.W."/>
            <person name="Bougher N.L."/>
            <person name="Buchanan P."/>
            <person name="Buyck B."/>
            <person name="Bense V."/>
            <person name="Catcheside P."/>
            <person name="Chovatia M."/>
            <person name="Cooper J."/>
            <person name="Damon W."/>
            <person name="Desjardin D."/>
            <person name="Finy P."/>
            <person name="Geml J."/>
            <person name="Haridas S."/>
            <person name="Hughes K."/>
            <person name="Justo A."/>
            <person name="Karasinski D."/>
            <person name="Kautmanova I."/>
            <person name="Kiss B."/>
            <person name="Kocsube S."/>
            <person name="Kotiranta H."/>
            <person name="LaButti K.M."/>
            <person name="Lechner B.E."/>
            <person name="Liimatainen K."/>
            <person name="Lipzen A."/>
            <person name="Lukacs Z."/>
            <person name="Mihaltcheva S."/>
            <person name="Morgado L.N."/>
            <person name="Niskanen T."/>
            <person name="Noordeloos M.E."/>
            <person name="Ohm R.A."/>
            <person name="Ortiz-Santana B."/>
            <person name="Ovrebo C."/>
            <person name="Racz N."/>
            <person name="Riley R."/>
            <person name="Savchenko A."/>
            <person name="Shiryaev A."/>
            <person name="Soop K."/>
            <person name="Spirin V."/>
            <person name="Szebenyi C."/>
            <person name="Tomsovsky M."/>
            <person name="Tulloss R.E."/>
            <person name="Uehling J."/>
            <person name="Grigoriev I.V."/>
            <person name="Vagvolgyi C."/>
            <person name="Papp T."/>
            <person name="Martin F.M."/>
            <person name="Miettinen O."/>
            <person name="Hibbett D.S."/>
            <person name="Nagy L.G."/>
        </authorList>
    </citation>
    <scope>NUCLEOTIDE SEQUENCE [LARGE SCALE GENOMIC DNA]</scope>
    <source>
        <strain evidence="14 15">FP101781</strain>
    </source>
</reference>
<evidence type="ECO:0000313" key="14">
    <source>
        <dbReference type="EMBL" id="TEB39465.1"/>
    </source>
</evidence>
<evidence type="ECO:0000256" key="4">
    <source>
        <dbReference type="ARBA" id="ARBA00022771"/>
    </source>
</evidence>
<dbReference type="InterPro" id="IPR013083">
    <property type="entry name" value="Znf_RING/FYVE/PHD"/>
</dbReference>
<dbReference type="GO" id="GO:0030897">
    <property type="term" value="C:HOPS complex"/>
    <property type="evidence" value="ECO:0007669"/>
    <property type="project" value="UniProtKB-UniRule"/>
</dbReference>
<dbReference type="GO" id="GO:0033263">
    <property type="term" value="C:CORVET complex"/>
    <property type="evidence" value="ECO:0007669"/>
    <property type="project" value="UniProtKB-UniRule"/>
</dbReference>
<dbReference type="SMART" id="SM00184">
    <property type="entry name" value="RING"/>
    <property type="match status" value="1"/>
</dbReference>
<evidence type="ECO:0000256" key="6">
    <source>
        <dbReference type="ARBA" id="ARBA00022927"/>
    </source>
</evidence>
<dbReference type="EMBL" id="QPFP01000001">
    <property type="protein sequence ID" value="TEB39465.1"/>
    <property type="molecule type" value="Genomic_DNA"/>
</dbReference>
<keyword evidence="9" id="KW-0926">Vacuole</keyword>
<keyword evidence="3" id="KW-0479">Metal-binding</keyword>
<dbReference type="GO" id="GO:0006904">
    <property type="term" value="P:vesicle docking involved in exocytosis"/>
    <property type="evidence" value="ECO:0007669"/>
    <property type="project" value="TreeGrafter"/>
</dbReference>
<keyword evidence="15" id="KW-1185">Reference proteome</keyword>
<gene>
    <name evidence="14" type="ORF">FA13DRAFT_1750921</name>
</gene>
<dbReference type="GO" id="GO:0008270">
    <property type="term" value="F:zinc ion binding"/>
    <property type="evidence" value="ECO:0007669"/>
    <property type="project" value="UniProtKB-KW"/>
</dbReference>
<dbReference type="GO" id="GO:0048284">
    <property type="term" value="P:organelle fusion"/>
    <property type="evidence" value="ECO:0007669"/>
    <property type="project" value="TreeGrafter"/>
</dbReference>
<dbReference type="PANTHER" id="PTHR23323:SF24">
    <property type="entry name" value="VACUOLAR PROTEIN SORTING-ASSOCIATED PROTEIN 11 HOMOLOG"/>
    <property type="match status" value="1"/>
</dbReference>
<dbReference type="SUPFAM" id="SSF57850">
    <property type="entry name" value="RING/U-box"/>
    <property type="match status" value="1"/>
</dbReference>
<dbReference type="InterPro" id="IPR001841">
    <property type="entry name" value="Znf_RING"/>
</dbReference>
<dbReference type="EC" id="2.3.2.27" evidence="9"/>
<dbReference type="GO" id="GO:0061630">
    <property type="term" value="F:ubiquitin protein ligase activity"/>
    <property type="evidence" value="ECO:0007669"/>
    <property type="project" value="UniProtKB-EC"/>
</dbReference>
<keyword evidence="6 9" id="KW-0653">Protein transport</keyword>
<keyword evidence="7 9" id="KW-0472">Membrane</keyword>
<accession>A0A4Y7TZ77</accession>
<dbReference type="SUPFAM" id="SSF48371">
    <property type="entry name" value="ARM repeat"/>
    <property type="match status" value="1"/>
</dbReference>
<dbReference type="InterPro" id="IPR000547">
    <property type="entry name" value="Clathrin_H-chain/VPS_repeat"/>
</dbReference>
<evidence type="ECO:0000256" key="9">
    <source>
        <dbReference type="PIRNR" id="PIRNR007860"/>
    </source>
</evidence>
<evidence type="ECO:0000313" key="15">
    <source>
        <dbReference type="Proteomes" id="UP000298030"/>
    </source>
</evidence>
<evidence type="ECO:0000256" key="1">
    <source>
        <dbReference type="ARBA" id="ARBA00007070"/>
    </source>
</evidence>
<dbReference type="PROSITE" id="PS50089">
    <property type="entry name" value="ZF_RING_2"/>
    <property type="match status" value="1"/>
</dbReference>
<comment type="similarity">
    <text evidence="1 9">Belongs to the VPS11 family.</text>
</comment>
<dbReference type="Pfam" id="PF23341">
    <property type="entry name" value="PEP5_VPS11_N"/>
    <property type="match status" value="1"/>
</dbReference>
<dbReference type="InterPro" id="IPR057307">
    <property type="entry name" value="PEP5_VPS11_N"/>
</dbReference>
<feature type="repeat" description="CHCR" evidence="11">
    <location>
        <begin position="398"/>
        <end position="554"/>
    </location>
</feature>
<dbReference type="STRING" id="71717.A0A4Y7TZ77"/>
<evidence type="ECO:0000256" key="11">
    <source>
        <dbReference type="PROSITE-ProRule" id="PRU01006"/>
    </source>
</evidence>
<dbReference type="SUPFAM" id="SSF50978">
    <property type="entry name" value="WD40 repeat-like"/>
    <property type="match status" value="1"/>
</dbReference>
<dbReference type="Pfam" id="PF17122">
    <property type="entry name" value="zf-C3H2C3"/>
    <property type="match status" value="1"/>
</dbReference>
<dbReference type="GO" id="GO:0000329">
    <property type="term" value="C:fungal-type vacuole membrane"/>
    <property type="evidence" value="ECO:0007669"/>
    <property type="project" value="UniProtKB-UniRule"/>
</dbReference>
<sequence>MASNTTSSSGLNPGAAPAWRQFSFFDVVPVKDPHDLESSPYIFKIPGEISTMVSSSAGMLIADIHGSVHLMNREFESISSWVAHVGGRVTHMVERKGILVTLGEEDAIKSPLLKIWDLENRDKKTGTPNLLRSTKVQLSNRPHPITTVALSANLLHLAIGLGDGTVILYRHLDQSLASSTSLTTLPKSRIVHEEPTEDSPNTYLFIVTTNRVLCYQASGRGSGGTPSVVDEIGSGLGCATMDWRARDMVVARDEALYICSTDGRGACLAYEGVKSSVHTHLNYLVIVSPPFFPSASACVGYDITKVNVFDLENKLVAYSGAFKQGVRDVVSQWGNVYVLSTDGQLLCLEEKSTAAKLDMLYRKSLYQIALNLAKTQSLEDSSVADIHQQYGDHLYTKGDYDGSMQQYLQTIGFFLDSQRIHNLVTYLQELHSLGVANSDHTTLLLNTYTKLKDVNRLDQFIKTESKRDSADPEELPFDLDTAIRVCRQAGYFEHASYLAKKYGRHEDYLRIQIEDAGNVKDALAYLRKLGPEAAESNLARYGRAMLQSLPEETMQLLVDLCTSSGPLIQNNSEGHDREASSASKQIQAPAPSYLSYLALNRGAALPTNAASSSTPPPSAVPKSAKIPSVEVKPPKVKRLSPRLYFSHFADHMEQFVVFLETVAKRRWGQSVDDKSPGEVGLLGSGRRRDDEDLDSLLGEPRQVQFDGFEEEREALVDKQDQVSVWNTLMELYLTLPLPQSTPTSGVFDQNVMRDKALRVLRNDSLPYDRTHALILCSTHAFTPGLVFIWEKLGMFEDKVVEHLMQYGPEHPELYPLVLRFLTSTPELLKKHEEDVKAMVDHVDEEGIIPPLGVIQVLSRNGVASVGLLKEWLVKRITTSRAEIHNDEALTKSYQLETVSRRKLVEELSDSEQPRVFHNTRCAICHAQLDLPTIHFMCNHSYHQRCLQDHETECPTCAQEHSRLADQHDVFLAEVKESGFEAITSAYSRGLLNATRPGEGEGAMVY</sequence>
<evidence type="ECO:0000256" key="10">
    <source>
        <dbReference type="PROSITE-ProRule" id="PRU00175"/>
    </source>
</evidence>
<evidence type="ECO:0000256" key="2">
    <source>
        <dbReference type="ARBA" id="ARBA00022448"/>
    </source>
</evidence>
<dbReference type="InterPro" id="IPR057308">
    <property type="entry name" value="CHCR_PEP5_VPS11"/>
</dbReference>
<comment type="subunit">
    <text evidence="9">Component of the homotypic vacuole fusion and vacuole protein sorting (HOPS) complex. Component of the class C core vacuole/endosome tethering (CORVET) complex.</text>
</comment>
<comment type="caution">
    <text evidence="14">The sequence shown here is derived from an EMBL/GenBank/DDBJ whole genome shotgun (WGS) entry which is preliminary data.</text>
</comment>
<evidence type="ECO:0000259" key="13">
    <source>
        <dbReference type="PROSITE" id="PS50089"/>
    </source>
</evidence>
<feature type="region of interest" description="Disordered" evidence="12">
    <location>
        <begin position="606"/>
        <end position="625"/>
    </location>
</feature>
<organism evidence="14 15">
    <name type="scientific">Coprinellus micaceus</name>
    <name type="common">Glistening ink-cap mushroom</name>
    <name type="synonym">Coprinus micaceus</name>
    <dbReference type="NCBI Taxonomy" id="71717"/>
    <lineage>
        <taxon>Eukaryota</taxon>
        <taxon>Fungi</taxon>
        <taxon>Dikarya</taxon>
        <taxon>Basidiomycota</taxon>
        <taxon>Agaricomycotina</taxon>
        <taxon>Agaricomycetes</taxon>
        <taxon>Agaricomycetidae</taxon>
        <taxon>Agaricales</taxon>
        <taxon>Agaricineae</taxon>
        <taxon>Psathyrellaceae</taxon>
        <taxon>Coprinellus</taxon>
    </lineage>
</organism>
<dbReference type="PIRSF" id="PIRSF007860">
    <property type="entry name" value="VPS11"/>
    <property type="match status" value="1"/>
</dbReference>
<proteinExistence type="inferred from homology"/>
<dbReference type="PANTHER" id="PTHR23323">
    <property type="entry name" value="VACUOLAR PROTEIN SORTING-ASSOCIATED PROTEIN"/>
    <property type="match status" value="1"/>
</dbReference>
<dbReference type="PROSITE" id="PS50236">
    <property type="entry name" value="CHCR"/>
    <property type="match status" value="1"/>
</dbReference>
<feature type="region of interest" description="Disordered" evidence="12">
    <location>
        <begin position="673"/>
        <end position="693"/>
    </location>
</feature>
<evidence type="ECO:0000256" key="12">
    <source>
        <dbReference type="SAM" id="MobiDB-lite"/>
    </source>
</evidence>
<dbReference type="CDD" id="cd16688">
    <property type="entry name" value="RING-H2_Vps11"/>
    <property type="match status" value="1"/>
</dbReference>
<comment type="catalytic activity">
    <reaction evidence="9">
        <text>S-ubiquitinyl-[E2 ubiquitin-conjugating enzyme]-L-cysteine + [acceptor protein]-L-lysine = [E2 ubiquitin-conjugating enzyme]-L-cysteine + N(6)-ubiquitinyl-[acceptor protein]-L-lysine.</text>
        <dbReference type="EC" id="2.3.2.27"/>
    </reaction>
</comment>
<evidence type="ECO:0000256" key="7">
    <source>
        <dbReference type="ARBA" id="ARBA00023136"/>
    </source>
</evidence>
<keyword evidence="9" id="KW-0808">Transferase</keyword>
<dbReference type="InterPro" id="IPR036322">
    <property type="entry name" value="WD40_repeat_dom_sf"/>
</dbReference>
<dbReference type="GO" id="GO:0030674">
    <property type="term" value="F:protein-macromolecule adaptor activity"/>
    <property type="evidence" value="ECO:0007669"/>
    <property type="project" value="TreeGrafter"/>
</dbReference>
<dbReference type="Proteomes" id="UP000298030">
    <property type="component" value="Unassembled WGS sequence"/>
</dbReference>
<dbReference type="GO" id="GO:0007032">
    <property type="term" value="P:endosome organization"/>
    <property type="evidence" value="ECO:0007669"/>
    <property type="project" value="TreeGrafter"/>
</dbReference>
<dbReference type="Pfam" id="PF23356">
    <property type="entry name" value="TPR_PEP5_VPS11"/>
    <property type="match status" value="1"/>
</dbReference>
<dbReference type="GO" id="GO:0007033">
    <property type="term" value="P:vacuole organization"/>
    <property type="evidence" value="ECO:0007669"/>
    <property type="project" value="TreeGrafter"/>
</dbReference>
<dbReference type="InterPro" id="IPR016528">
    <property type="entry name" value="VPS11"/>
</dbReference>
<keyword evidence="5" id="KW-0862">Zinc</keyword>
<keyword evidence="9" id="KW-0833">Ubl conjugation pathway</keyword>
<evidence type="ECO:0000256" key="8">
    <source>
        <dbReference type="ARBA" id="ARBA00029433"/>
    </source>
</evidence>
<dbReference type="InterPro" id="IPR016024">
    <property type="entry name" value="ARM-type_fold"/>
</dbReference>
<keyword evidence="4 10" id="KW-0863">Zinc-finger</keyword>
<protein>
    <recommendedName>
        <fullName evidence="9">E3 ubiquitin-protein ligase PEP5</fullName>
        <ecNumber evidence="9">2.3.2.27</ecNumber>
    </recommendedName>
</protein>